<protein>
    <submittedName>
        <fullName evidence="3">Aldehyde oxidase and xanthine dehydrogenase, molybdopterin binding domain protein</fullName>
        <ecNumber evidence="3">1.-.-.-</ecNumber>
    </submittedName>
</protein>
<gene>
    <name evidence="3" type="ORF">B1B_08715</name>
</gene>
<dbReference type="Pfam" id="PF20256">
    <property type="entry name" value="MoCoBD_2"/>
    <property type="match status" value="1"/>
</dbReference>
<keyword evidence="3" id="KW-0560">Oxidoreductase</keyword>
<sequence length="133" mass="14327">MADVASETLYGSRRQQIMASGHASCHDSPPPFHAQFVEIAVDCETGQIRVERSVNVIELGRAINPQLASGQVEGAIAMGLGFALSEELLLDEHGQVRNPAFVDYKVFSCLDMPAMTTILVEDHEPTGPFGAKS</sequence>
<dbReference type="SUPFAM" id="SSF56003">
    <property type="entry name" value="Molybdenum cofactor-binding domain"/>
    <property type="match status" value="1"/>
</dbReference>
<reference evidence="3" key="1">
    <citation type="submission" date="2013-08" db="EMBL/GenBank/DDBJ databases">
        <authorList>
            <person name="Mendez C."/>
            <person name="Richter M."/>
            <person name="Ferrer M."/>
            <person name="Sanchez J."/>
        </authorList>
    </citation>
    <scope>NUCLEOTIDE SEQUENCE</scope>
</reference>
<dbReference type="GO" id="GO:0005506">
    <property type="term" value="F:iron ion binding"/>
    <property type="evidence" value="ECO:0007669"/>
    <property type="project" value="InterPro"/>
</dbReference>
<comment type="caution">
    <text evidence="3">The sequence shown here is derived from an EMBL/GenBank/DDBJ whole genome shotgun (WGS) entry which is preliminary data.</text>
</comment>
<evidence type="ECO:0000256" key="1">
    <source>
        <dbReference type="ARBA" id="ARBA00022505"/>
    </source>
</evidence>
<dbReference type="PANTHER" id="PTHR11908:SF132">
    <property type="entry name" value="ALDEHYDE OXIDASE 1-RELATED"/>
    <property type="match status" value="1"/>
</dbReference>
<keyword evidence="1" id="KW-0500">Molybdenum</keyword>
<evidence type="ECO:0000313" key="3">
    <source>
        <dbReference type="EMBL" id="EQD57591.1"/>
    </source>
</evidence>
<dbReference type="EMBL" id="AUZY01005717">
    <property type="protein sequence ID" value="EQD57591.1"/>
    <property type="molecule type" value="Genomic_DNA"/>
</dbReference>
<dbReference type="InterPro" id="IPR037165">
    <property type="entry name" value="AldOxase/xan_DH_Mopterin-bd_sf"/>
</dbReference>
<dbReference type="AlphaFoldDB" id="T1AAA3"/>
<feature type="domain" description="Aldehyde oxidase/xanthine dehydrogenase second molybdopterin binding" evidence="2">
    <location>
        <begin position="13"/>
        <end position="113"/>
    </location>
</feature>
<dbReference type="InterPro" id="IPR046867">
    <property type="entry name" value="AldOxase/xan_DH_MoCoBD2"/>
</dbReference>
<proteinExistence type="predicted"/>
<accession>T1AAA3</accession>
<evidence type="ECO:0000259" key="2">
    <source>
        <dbReference type="Pfam" id="PF20256"/>
    </source>
</evidence>
<dbReference type="PANTHER" id="PTHR11908">
    <property type="entry name" value="XANTHINE DEHYDROGENASE"/>
    <property type="match status" value="1"/>
</dbReference>
<dbReference type="Gene3D" id="3.30.365.10">
    <property type="entry name" value="Aldehyde oxidase/xanthine dehydrogenase, molybdopterin binding domain"/>
    <property type="match status" value="1"/>
</dbReference>
<organism evidence="3">
    <name type="scientific">mine drainage metagenome</name>
    <dbReference type="NCBI Taxonomy" id="410659"/>
    <lineage>
        <taxon>unclassified sequences</taxon>
        <taxon>metagenomes</taxon>
        <taxon>ecological metagenomes</taxon>
    </lineage>
</organism>
<reference evidence="3" key="2">
    <citation type="journal article" date="2014" name="ISME J.">
        <title>Microbial stratification in low pH oxic and suboxic macroscopic growths along an acid mine drainage.</title>
        <authorList>
            <person name="Mendez-Garcia C."/>
            <person name="Mesa V."/>
            <person name="Sprenger R.R."/>
            <person name="Richter M."/>
            <person name="Diez M.S."/>
            <person name="Solano J."/>
            <person name="Bargiela R."/>
            <person name="Golyshina O.V."/>
            <person name="Manteca A."/>
            <person name="Ramos J.L."/>
            <person name="Gallego J.R."/>
            <person name="Llorente I."/>
            <person name="Martins Dos Santos V.A."/>
            <person name="Jensen O.N."/>
            <person name="Pelaez A.I."/>
            <person name="Sanchez J."/>
            <person name="Ferrer M."/>
        </authorList>
    </citation>
    <scope>NUCLEOTIDE SEQUENCE</scope>
</reference>
<dbReference type="EC" id="1.-.-.-" evidence="3"/>
<feature type="non-terminal residue" evidence="3">
    <location>
        <position position="133"/>
    </location>
</feature>
<name>T1AAA3_9ZZZZ</name>
<dbReference type="InterPro" id="IPR016208">
    <property type="entry name" value="Ald_Oxase/xanthine_DH-like"/>
</dbReference>
<dbReference type="GO" id="GO:0016491">
    <property type="term" value="F:oxidoreductase activity"/>
    <property type="evidence" value="ECO:0007669"/>
    <property type="project" value="UniProtKB-KW"/>
</dbReference>